<keyword evidence="1" id="KW-1133">Transmembrane helix</keyword>
<keyword evidence="1" id="KW-0812">Transmembrane</keyword>
<dbReference type="Proteomes" id="UP000027341">
    <property type="component" value="Unassembled WGS sequence"/>
</dbReference>
<dbReference type="AlphaFoldDB" id="A0A066ZS54"/>
<dbReference type="InterPro" id="IPR050229">
    <property type="entry name" value="GlpE_sulfurtransferase"/>
</dbReference>
<dbReference type="RefSeq" id="WP_081822759.1">
    <property type="nucleotide sequence ID" value="NZ_JMIU01000001.1"/>
</dbReference>
<dbReference type="SUPFAM" id="SSF52821">
    <property type="entry name" value="Rhodanese/Cell cycle control phosphatase"/>
    <property type="match status" value="1"/>
</dbReference>
<comment type="caution">
    <text evidence="3">The sequence shown here is derived from an EMBL/GenBank/DDBJ whole genome shotgun (WGS) entry which is preliminary data.</text>
</comment>
<evidence type="ECO:0000256" key="1">
    <source>
        <dbReference type="SAM" id="Phobius"/>
    </source>
</evidence>
<dbReference type="GO" id="GO:0016740">
    <property type="term" value="F:transferase activity"/>
    <property type="evidence" value="ECO:0007669"/>
    <property type="project" value="UniProtKB-KW"/>
</dbReference>
<dbReference type="EMBL" id="JMIU01000001">
    <property type="protein sequence ID" value="KDN96317.1"/>
    <property type="molecule type" value="Genomic_DNA"/>
</dbReference>
<dbReference type="Gene3D" id="3.40.250.10">
    <property type="entry name" value="Rhodanese-like domain"/>
    <property type="match status" value="1"/>
</dbReference>
<evidence type="ECO:0000259" key="2">
    <source>
        <dbReference type="PROSITE" id="PS50206"/>
    </source>
</evidence>
<dbReference type="SMART" id="SM00450">
    <property type="entry name" value="RHOD"/>
    <property type="match status" value="1"/>
</dbReference>
<feature type="domain" description="Rhodanese" evidence="2">
    <location>
        <begin position="47"/>
        <end position="137"/>
    </location>
</feature>
<dbReference type="PANTHER" id="PTHR43031:SF7">
    <property type="entry name" value="NITRIC OXIDE REDUCTASE FLRD-NAD(+) REDUCTASE"/>
    <property type="match status" value="1"/>
</dbReference>
<dbReference type="PANTHER" id="PTHR43031">
    <property type="entry name" value="FAD-DEPENDENT OXIDOREDUCTASE"/>
    <property type="match status" value="1"/>
</dbReference>
<accession>A0A066ZS54</accession>
<evidence type="ECO:0000313" key="4">
    <source>
        <dbReference type="Proteomes" id="UP000027341"/>
    </source>
</evidence>
<dbReference type="Pfam" id="PF00581">
    <property type="entry name" value="Rhodanese"/>
    <property type="match status" value="1"/>
</dbReference>
<gene>
    <name evidence="3" type="ORF">EI16_08565</name>
</gene>
<keyword evidence="1" id="KW-0472">Membrane</keyword>
<dbReference type="InterPro" id="IPR036873">
    <property type="entry name" value="Rhodanese-like_dom_sf"/>
</dbReference>
<dbReference type="STRING" id="28885.EI16_08565"/>
<name>A0A066ZS54_HYDMR</name>
<evidence type="ECO:0000313" key="3">
    <source>
        <dbReference type="EMBL" id="KDN96317.1"/>
    </source>
</evidence>
<reference evidence="3 4" key="1">
    <citation type="submission" date="2014-04" db="EMBL/GenBank/DDBJ databases">
        <title>Draft genome sequence of Hydrogenovibrio marinus MH-110, a model organism for aerobic H2 metabolism.</title>
        <authorList>
            <person name="Cha H.J."/>
            <person name="Jo B.H."/>
            <person name="Hwang B.H."/>
        </authorList>
    </citation>
    <scope>NUCLEOTIDE SEQUENCE [LARGE SCALE GENOMIC DNA]</scope>
    <source>
        <strain evidence="3 4">MH-110</strain>
    </source>
</reference>
<sequence length="173" mass="19070">MFIEFVHEQPFLFIALAVIVIMLGYSYFGDKMSGYKSVNADEAVRLYNNGAWVLDVRTDGEYKSGFIGEAENISSTDISKRLSSLESHKADDILIYCQSGARSAGVARMLVKQGFTKVHNLSGGIMSWKSAGLPVNKQVSKKQLKKTIKRRACNVGKSDAGNYDLPNVNLPIL</sequence>
<organism evidence="3 4">
    <name type="scientific">Hydrogenovibrio marinus</name>
    <dbReference type="NCBI Taxonomy" id="28885"/>
    <lineage>
        <taxon>Bacteria</taxon>
        <taxon>Pseudomonadati</taxon>
        <taxon>Pseudomonadota</taxon>
        <taxon>Gammaproteobacteria</taxon>
        <taxon>Thiotrichales</taxon>
        <taxon>Piscirickettsiaceae</taxon>
        <taxon>Hydrogenovibrio</taxon>
    </lineage>
</organism>
<dbReference type="CDD" id="cd00158">
    <property type="entry name" value="RHOD"/>
    <property type="match status" value="1"/>
</dbReference>
<protein>
    <submittedName>
        <fullName evidence="3">Sulfurtransferase</fullName>
    </submittedName>
</protein>
<keyword evidence="4" id="KW-1185">Reference proteome</keyword>
<dbReference type="InterPro" id="IPR001763">
    <property type="entry name" value="Rhodanese-like_dom"/>
</dbReference>
<feature type="transmembrane region" description="Helical" evidence="1">
    <location>
        <begin position="12"/>
        <end position="28"/>
    </location>
</feature>
<dbReference type="PROSITE" id="PS50206">
    <property type="entry name" value="RHODANESE_3"/>
    <property type="match status" value="1"/>
</dbReference>
<proteinExistence type="predicted"/>
<keyword evidence="3" id="KW-0808">Transferase</keyword>